<name>A0A8X6I6P6_NEPPI</name>
<proteinExistence type="predicted"/>
<comment type="caution">
    <text evidence="1">The sequence shown here is derived from an EMBL/GenBank/DDBJ whole genome shotgun (WGS) entry which is preliminary data.</text>
</comment>
<gene>
    <name evidence="1" type="ORF">NPIL_497781</name>
</gene>
<protein>
    <submittedName>
        <fullName evidence="1">Uncharacterized protein</fullName>
    </submittedName>
</protein>
<keyword evidence="2" id="KW-1185">Reference proteome</keyword>
<dbReference type="EMBL" id="BMAW01088085">
    <property type="protein sequence ID" value="GFS33034.1"/>
    <property type="molecule type" value="Genomic_DNA"/>
</dbReference>
<evidence type="ECO:0000313" key="1">
    <source>
        <dbReference type="EMBL" id="GFS33034.1"/>
    </source>
</evidence>
<accession>A0A8X6I6P6</accession>
<organism evidence="1 2">
    <name type="scientific">Nephila pilipes</name>
    <name type="common">Giant wood spider</name>
    <name type="synonym">Nephila maculata</name>
    <dbReference type="NCBI Taxonomy" id="299642"/>
    <lineage>
        <taxon>Eukaryota</taxon>
        <taxon>Metazoa</taxon>
        <taxon>Ecdysozoa</taxon>
        <taxon>Arthropoda</taxon>
        <taxon>Chelicerata</taxon>
        <taxon>Arachnida</taxon>
        <taxon>Araneae</taxon>
        <taxon>Araneomorphae</taxon>
        <taxon>Entelegynae</taxon>
        <taxon>Araneoidea</taxon>
        <taxon>Nephilidae</taxon>
        <taxon>Nephila</taxon>
    </lineage>
</organism>
<evidence type="ECO:0000313" key="2">
    <source>
        <dbReference type="Proteomes" id="UP000887013"/>
    </source>
</evidence>
<sequence length="78" mass="9003">MKSYRISNKSVLETNERPWYHRKTRSAHPSAPDLRTQLRSHDPSKHIIIASRLIPLSSNAVNRGSVVTGQALRFVRRR</sequence>
<dbReference type="AlphaFoldDB" id="A0A8X6I6P6"/>
<dbReference type="Proteomes" id="UP000887013">
    <property type="component" value="Unassembled WGS sequence"/>
</dbReference>
<reference evidence="1" key="1">
    <citation type="submission" date="2020-08" db="EMBL/GenBank/DDBJ databases">
        <title>Multicomponent nature underlies the extraordinary mechanical properties of spider dragline silk.</title>
        <authorList>
            <person name="Kono N."/>
            <person name="Nakamura H."/>
            <person name="Mori M."/>
            <person name="Yoshida Y."/>
            <person name="Ohtoshi R."/>
            <person name="Malay A.D."/>
            <person name="Moran D.A.P."/>
            <person name="Tomita M."/>
            <person name="Numata K."/>
            <person name="Arakawa K."/>
        </authorList>
    </citation>
    <scope>NUCLEOTIDE SEQUENCE</scope>
</reference>